<feature type="region of interest" description="Disordered" evidence="1">
    <location>
        <begin position="1"/>
        <end position="45"/>
    </location>
</feature>
<dbReference type="EMBL" id="CP044399">
    <property type="protein sequence ID" value="QFI40117.1"/>
    <property type="molecule type" value="Genomic_DNA"/>
</dbReference>
<accession>A0A5J6WQ52</accession>
<keyword evidence="2" id="KW-1133">Transmembrane helix</keyword>
<reference evidence="3 4" key="1">
    <citation type="submission" date="2019-09" db="EMBL/GenBank/DDBJ databases">
        <title>Hybrid Assembly of the complete Genome of the Deep-Sea Bacterium Moritella marina from long Nanopore and Illumina reads.</title>
        <authorList>
            <person name="Magin S."/>
            <person name="Georgoulis A."/>
            <person name="Papadimitriou K."/>
            <person name="Iliakis G."/>
            <person name="Vorgias C.E."/>
        </authorList>
    </citation>
    <scope>NUCLEOTIDE SEQUENCE [LARGE SCALE GENOMIC DNA]</scope>
    <source>
        <strain evidence="3 4">MP-1</strain>
    </source>
</reference>
<sequence>MVKMKNNDKHVETELVQHEPHVATQQATKDSLHGEDGQETKTKRRNRFLKGQTSLLIALSLSTFFIFIAISLYNNVTASRYQQVDMLVHSLLDYPTKMAANLIVERDSDDKRTRIKSRKQLQQLVDEVSENQYVTGLHIFAENGKLLSSSDEDYVGQLIANKKYMAPNGVRVYLKPILAGDLESNVEGSVGGNVEISIESKPVGFLQLHFNYQAMLKTFTIFQFDATKSILILFLLLLLVGVIIGVTINRVHHKFRSKG</sequence>
<dbReference type="Proteomes" id="UP000327424">
    <property type="component" value="Chromosome"/>
</dbReference>
<keyword evidence="2" id="KW-0812">Transmembrane</keyword>
<feature type="transmembrane region" description="Helical" evidence="2">
    <location>
        <begin position="230"/>
        <end position="248"/>
    </location>
</feature>
<keyword evidence="2" id="KW-0472">Membrane</keyword>
<feature type="compositionally biased region" description="Basic and acidic residues" evidence="1">
    <location>
        <begin position="30"/>
        <end position="41"/>
    </location>
</feature>
<evidence type="ECO:0000313" key="4">
    <source>
        <dbReference type="Proteomes" id="UP000327424"/>
    </source>
</evidence>
<dbReference type="AlphaFoldDB" id="A0A5J6WQ52"/>
<dbReference type="OrthoDB" id="6398281at2"/>
<dbReference type="KEGG" id="mmaa:FR932_21100"/>
<feature type="transmembrane region" description="Helical" evidence="2">
    <location>
        <begin position="53"/>
        <end position="73"/>
    </location>
</feature>
<protein>
    <submittedName>
        <fullName evidence="3">Uncharacterized protein</fullName>
    </submittedName>
</protein>
<keyword evidence="4" id="KW-1185">Reference proteome</keyword>
<evidence type="ECO:0000256" key="2">
    <source>
        <dbReference type="SAM" id="Phobius"/>
    </source>
</evidence>
<evidence type="ECO:0000256" key="1">
    <source>
        <dbReference type="SAM" id="MobiDB-lite"/>
    </source>
</evidence>
<gene>
    <name evidence="3" type="ORF">FR932_21100</name>
</gene>
<organism evidence="3 4">
    <name type="scientific">Moritella marina ATCC 15381</name>
    <dbReference type="NCBI Taxonomy" id="1202962"/>
    <lineage>
        <taxon>Bacteria</taxon>
        <taxon>Pseudomonadati</taxon>
        <taxon>Pseudomonadota</taxon>
        <taxon>Gammaproteobacteria</taxon>
        <taxon>Alteromonadales</taxon>
        <taxon>Moritellaceae</taxon>
        <taxon>Moritella</taxon>
    </lineage>
</organism>
<proteinExistence type="predicted"/>
<name>A0A5J6WQ52_MORMI</name>
<feature type="compositionally biased region" description="Basic and acidic residues" evidence="1">
    <location>
        <begin position="1"/>
        <end position="21"/>
    </location>
</feature>
<evidence type="ECO:0000313" key="3">
    <source>
        <dbReference type="EMBL" id="QFI40117.1"/>
    </source>
</evidence>